<sequence length="81" mass="9345">MYISIMLQRSVTNKNWFAYALEDSHGIFAYDFGVMNVSKPRRIRHCKLFCGDQACTYPSLKQKEPEKPKVKVAYSTPNPKA</sequence>
<evidence type="ECO:0000313" key="2">
    <source>
        <dbReference type="Proteomes" id="UP001367508"/>
    </source>
</evidence>
<evidence type="ECO:0000313" key="1">
    <source>
        <dbReference type="EMBL" id="KAK7314366.1"/>
    </source>
</evidence>
<gene>
    <name evidence="1" type="ORF">VNO77_32886</name>
</gene>
<comment type="caution">
    <text evidence="1">The sequence shown here is derived from an EMBL/GenBank/DDBJ whole genome shotgun (WGS) entry which is preliminary data.</text>
</comment>
<reference evidence="1 2" key="1">
    <citation type="submission" date="2024-01" db="EMBL/GenBank/DDBJ databases">
        <title>The genomes of 5 underutilized Papilionoideae crops provide insights into root nodulation and disease resistanc.</title>
        <authorList>
            <person name="Jiang F."/>
        </authorList>
    </citation>
    <scope>NUCLEOTIDE SEQUENCE [LARGE SCALE GENOMIC DNA]</scope>
    <source>
        <strain evidence="1">LVBAO_FW01</strain>
        <tissue evidence="1">Leaves</tissue>
    </source>
</reference>
<accession>A0AAN9KDC4</accession>
<name>A0AAN9KDC4_CANGL</name>
<organism evidence="1 2">
    <name type="scientific">Canavalia gladiata</name>
    <name type="common">Sword bean</name>
    <name type="synonym">Dolichos gladiatus</name>
    <dbReference type="NCBI Taxonomy" id="3824"/>
    <lineage>
        <taxon>Eukaryota</taxon>
        <taxon>Viridiplantae</taxon>
        <taxon>Streptophyta</taxon>
        <taxon>Embryophyta</taxon>
        <taxon>Tracheophyta</taxon>
        <taxon>Spermatophyta</taxon>
        <taxon>Magnoliopsida</taxon>
        <taxon>eudicotyledons</taxon>
        <taxon>Gunneridae</taxon>
        <taxon>Pentapetalae</taxon>
        <taxon>rosids</taxon>
        <taxon>fabids</taxon>
        <taxon>Fabales</taxon>
        <taxon>Fabaceae</taxon>
        <taxon>Papilionoideae</taxon>
        <taxon>50 kb inversion clade</taxon>
        <taxon>NPAAA clade</taxon>
        <taxon>indigoferoid/millettioid clade</taxon>
        <taxon>Phaseoleae</taxon>
        <taxon>Canavalia</taxon>
    </lineage>
</organism>
<keyword evidence="2" id="KW-1185">Reference proteome</keyword>
<dbReference type="Proteomes" id="UP001367508">
    <property type="component" value="Unassembled WGS sequence"/>
</dbReference>
<dbReference type="EMBL" id="JAYMYQ010000008">
    <property type="protein sequence ID" value="KAK7314366.1"/>
    <property type="molecule type" value="Genomic_DNA"/>
</dbReference>
<proteinExistence type="predicted"/>
<dbReference type="AlphaFoldDB" id="A0AAN9KDC4"/>
<protein>
    <submittedName>
        <fullName evidence="1">Uncharacterized protein</fullName>
    </submittedName>
</protein>